<evidence type="ECO:0000256" key="7">
    <source>
        <dbReference type="ARBA" id="ARBA00022692"/>
    </source>
</evidence>
<geneLocation type="mitochondrion" evidence="17"/>
<keyword evidence="10 16" id="KW-1133">Transmembrane helix</keyword>
<evidence type="ECO:0000256" key="5">
    <source>
        <dbReference type="ARBA" id="ARBA00022448"/>
    </source>
</evidence>
<keyword evidence="9" id="KW-0249">Electron transport</keyword>
<evidence type="ECO:0000256" key="14">
    <source>
        <dbReference type="ARBA" id="ARBA00031019"/>
    </source>
</evidence>
<evidence type="ECO:0000256" key="4">
    <source>
        <dbReference type="ARBA" id="ARBA00021095"/>
    </source>
</evidence>
<comment type="similarity">
    <text evidence="2">Belongs to the complex I subunit 6 family.</text>
</comment>
<proteinExistence type="inferred from homology"/>
<dbReference type="GO" id="GO:0031966">
    <property type="term" value="C:mitochondrial membrane"/>
    <property type="evidence" value="ECO:0007669"/>
    <property type="project" value="UniProtKB-SubCell"/>
</dbReference>
<keyword evidence="12 17" id="KW-0496">Mitochondrion</keyword>
<keyword evidence="5" id="KW-0813">Transport</keyword>
<feature type="transmembrane region" description="Helical" evidence="16">
    <location>
        <begin position="49"/>
        <end position="72"/>
    </location>
</feature>
<feature type="transmembrane region" description="Helical" evidence="16">
    <location>
        <begin position="144"/>
        <end position="167"/>
    </location>
</feature>
<keyword evidence="8" id="KW-1278">Translocase</keyword>
<evidence type="ECO:0000256" key="12">
    <source>
        <dbReference type="ARBA" id="ARBA00023128"/>
    </source>
</evidence>
<gene>
    <name evidence="17" type="primary">ND6</name>
</gene>
<accession>A0AAU7YUG2</accession>
<evidence type="ECO:0000256" key="13">
    <source>
        <dbReference type="ARBA" id="ARBA00023136"/>
    </source>
</evidence>
<dbReference type="PANTHER" id="PTHR11435:SF1">
    <property type="entry name" value="NADH-UBIQUINONE OXIDOREDUCTASE CHAIN 6"/>
    <property type="match status" value="1"/>
</dbReference>
<reference evidence="17" key="1">
    <citation type="submission" date="2024-06" db="EMBL/GenBank/DDBJ databases">
        <title>Complete mitochondrial genome of Rhaphidophora duxiu (Orthoptera: Rhaphidophoridae: Rhaphidophorinae).</title>
        <authorList>
            <person name="Yu T."/>
        </authorList>
    </citation>
    <scope>NUCLEOTIDE SEQUENCE</scope>
</reference>
<evidence type="ECO:0000256" key="15">
    <source>
        <dbReference type="ARBA" id="ARBA00049551"/>
    </source>
</evidence>
<protein>
    <recommendedName>
        <fullName evidence="4">NADH-ubiquinone oxidoreductase chain 6</fullName>
        <ecNumber evidence="3">7.1.1.2</ecNumber>
    </recommendedName>
    <alternativeName>
        <fullName evidence="14">NADH dehydrogenase subunit 6</fullName>
    </alternativeName>
</protein>
<evidence type="ECO:0000256" key="2">
    <source>
        <dbReference type="ARBA" id="ARBA00005698"/>
    </source>
</evidence>
<dbReference type="PANTHER" id="PTHR11435">
    <property type="entry name" value="NADH UBIQUINONE OXIDOREDUCTASE SUBUNIT ND6"/>
    <property type="match status" value="1"/>
</dbReference>
<feature type="transmembrane region" description="Helical" evidence="16">
    <location>
        <begin position="20"/>
        <end position="43"/>
    </location>
</feature>
<dbReference type="GO" id="GO:0008137">
    <property type="term" value="F:NADH dehydrogenase (ubiquinone) activity"/>
    <property type="evidence" value="ECO:0007669"/>
    <property type="project" value="UniProtKB-EC"/>
</dbReference>
<evidence type="ECO:0000256" key="10">
    <source>
        <dbReference type="ARBA" id="ARBA00022989"/>
    </source>
</evidence>
<keyword evidence="7 16" id="KW-0812">Transmembrane</keyword>
<dbReference type="InterPro" id="IPR050269">
    <property type="entry name" value="ComplexI_Subunit6"/>
</dbReference>
<evidence type="ECO:0000256" key="8">
    <source>
        <dbReference type="ARBA" id="ARBA00022967"/>
    </source>
</evidence>
<name>A0AAU7YUG2_9ORTH</name>
<evidence type="ECO:0000256" key="11">
    <source>
        <dbReference type="ARBA" id="ARBA00023027"/>
    </source>
</evidence>
<evidence type="ECO:0000256" key="16">
    <source>
        <dbReference type="SAM" id="Phobius"/>
    </source>
</evidence>
<evidence type="ECO:0000313" key="17">
    <source>
        <dbReference type="EMBL" id="XCB07238.1"/>
    </source>
</evidence>
<evidence type="ECO:0000256" key="3">
    <source>
        <dbReference type="ARBA" id="ARBA00012944"/>
    </source>
</evidence>
<evidence type="ECO:0000256" key="9">
    <source>
        <dbReference type="ARBA" id="ARBA00022982"/>
    </source>
</evidence>
<dbReference type="AlphaFoldDB" id="A0AAU7YUG2"/>
<sequence>MQTLNILLMSMMTNTIFTMINHPLAMMIMIITQTVLICLMTGIISQTFWFSYILFLVFLGGMLVLFIYITSLASNEMFKLPSKIIITFFMFTSIMIMMMMFMDSSMSNIMSMNMDMMQMLNSMTTMYSESNISLMKLYNNPTNMMTLMLVMYLFLTLIVIVKITNIFQGPLRQKN</sequence>
<keyword evidence="13 16" id="KW-0472">Membrane</keyword>
<comment type="subcellular location">
    <subcellularLocation>
        <location evidence="1">Mitochondrion membrane</location>
        <topology evidence="1">Multi-pass membrane protein</topology>
    </subcellularLocation>
</comment>
<keyword evidence="11" id="KW-0520">NAD</keyword>
<dbReference type="EC" id="7.1.1.2" evidence="3"/>
<comment type="catalytic activity">
    <reaction evidence="15">
        <text>a ubiquinone + NADH + 5 H(+)(in) = a ubiquinol + NAD(+) + 4 H(+)(out)</text>
        <dbReference type="Rhea" id="RHEA:29091"/>
        <dbReference type="Rhea" id="RHEA-COMP:9565"/>
        <dbReference type="Rhea" id="RHEA-COMP:9566"/>
        <dbReference type="ChEBI" id="CHEBI:15378"/>
        <dbReference type="ChEBI" id="CHEBI:16389"/>
        <dbReference type="ChEBI" id="CHEBI:17976"/>
        <dbReference type="ChEBI" id="CHEBI:57540"/>
        <dbReference type="ChEBI" id="CHEBI:57945"/>
        <dbReference type="EC" id="7.1.1.2"/>
    </reaction>
</comment>
<evidence type="ECO:0000256" key="6">
    <source>
        <dbReference type="ARBA" id="ARBA00022660"/>
    </source>
</evidence>
<dbReference type="EMBL" id="PP953500">
    <property type="protein sequence ID" value="XCB07238.1"/>
    <property type="molecule type" value="Genomic_DNA"/>
</dbReference>
<feature type="transmembrane region" description="Helical" evidence="16">
    <location>
        <begin position="84"/>
        <end position="102"/>
    </location>
</feature>
<keyword evidence="6" id="KW-0679">Respiratory chain</keyword>
<evidence type="ECO:0000256" key="1">
    <source>
        <dbReference type="ARBA" id="ARBA00004225"/>
    </source>
</evidence>
<organism evidence="17">
    <name type="scientific">Rhaphidophora duxiu</name>
    <dbReference type="NCBI Taxonomy" id="3229864"/>
    <lineage>
        <taxon>Eukaryota</taxon>
        <taxon>Metazoa</taxon>
        <taxon>Ecdysozoa</taxon>
        <taxon>Arthropoda</taxon>
        <taxon>Hexapoda</taxon>
        <taxon>Insecta</taxon>
        <taxon>Pterygota</taxon>
        <taxon>Neoptera</taxon>
        <taxon>Polyneoptera</taxon>
        <taxon>Orthoptera</taxon>
        <taxon>Ensifera</taxon>
        <taxon>Tettigoniidea</taxon>
        <taxon>Rhaphidophoroidea</taxon>
        <taxon>Rhaphidophoridae</taxon>
        <taxon>Rhaphidophorinae</taxon>
        <taxon>Rhaphidophora</taxon>
    </lineage>
</organism>